<reference evidence="3" key="1">
    <citation type="submission" date="2013-09" db="EMBL/GenBank/DDBJ databases">
        <title>Corchorus olitorius genome sequencing.</title>
        <authorList>
            <person name="Alam M."/>
            <person name="Haque M.S."/>
            <person name="Islam M.S."/>
            <person name="Emdad E.M."/>
            <person name="Islam M.M."/>
            <person name="Ahmed B."/>
            <person name="Halim A."/>
            <person name="Hossen Q.M.M."/>
            <person name="Hossain M.Z."/>
            <person name="Ahmed R."/>
            <person name="Khan M.M."/>
            <person name="Islam R."/>
            <person name="Rashid M.M."/>
            <person name="Khan S.A."/>
            <person name="Rahman M.S."/>
            <person name="Alam M."/>
            <person name="Yahiya A.S."/>
            <person name="Khan M.S."/>
            <person name="Azam M.S."/>
            <person name="Haque T."/>
            <person name="Lashkar M.Z.H."/>
            <person name="Akhand A.I."/>
            <person name="Morshed G."/>
            <person name="Roy S."/>
            <person name="Uddin K.S."/>
            <person name="Rabeya T."/>
            <person name="Hossain A.S."/>
            <person name="Chowdhury A."/>
            <person name="Snigdha A.R."/>
            <person name="Mortoza M.S."/>
            <person name="Matin S.A."/>
            <person name="Hoque S.M.E."/>
            <person name="Islam M.K."/>
            <person name="Roy D.K."/>
            <person name="Haider R."/>
            <person name="Moosa M.M."/>
            <person name="Elias S.M."/>
            <person name="Hasan A.M."/>
            <person name="Jahan S."/>
            <person name="Shafiuddin M."/>
            <person name="Mahmood N."/>
            <person name="Shommy N.S."/>
        </authorList>
    </citation>
    <scope>NUCLEOTIDE SEQUENCE [LARGE SCALE GENOMIC DNA]</scope>
    <source>
        <strain evidence="3">cv. O-4</strain>
    </source>
</reference>
<gene>
    <name evidence="2" type="ORF">COLO4_05376</name>
</gene>
<keyword evidence="3" id="KW-1185">Reference proteome</keyword>
<dbReference type="AlphaFoldDB" id="A0A1R3KR45"/>
<organism evidence="2 3">
    <name type="scientific">Corchorus olitorius</name>
    <dbReference type="NCBI Taxonomy" id="93759"/>
    <lineage>
        <taxon>Eukaryota</taxon>
        <taxon>Viridiplantae</taxon>
        <taxon>Streptophyta</taxon>
        <taxon>Embryophyta</taxon>
        <taxon>Tracheophyta</taxon>
        <taxon>Spermatophyta</taxon>
        <taxon>Magnoliopsida</taxon>
        <taxon>eudicotyledons</taxon>
        <taxon>Gunneridae</taxon>
        <taxon>Pentapetalae</taxon>
        <taxon>rosids</taxon>
        <taxon>malvids</taxon>
        <taxon>Malvales</taxon>
        <taxon>Malvaceae</taxon>
        <taxon>Grewioideae</taxon>
        <taxon>Apeibeae</taxon>
        <taxon>Corchorus</taxon>
    </lineage>
</organism>
<protein>
    <submittedName>
        <fullName evidence="2">Uncharacterized protein</fullName>
    </submittedName>
</protein>
<proteinExistence type="predicted"/>
<accession>A0A1R3KR45</accession>
<evidence type="ECO:0000313" key="3">
    <source>
        <dbReference type="Proteomes" id="UP000187203"/>
    </source>
</evidence>
<evidence type="ECO:0000313" key="2">
    <source>
        <dbReference type="EMBL" id="OMP09534.1"/>
    </source>
</evidence>
<sequence length="44" mass="4632">MFSESKGKKGSPGGNQQGNGALGKGEEILSRDRESVAVVKREGR</sequence>
<dbReference type="EMBL" id="AWUE01012329">
    <property type="protein sequence ID" value="OMP09534.1"/>
    <property type="molecule type" value="Genomic_DNA"/>
</dbReference>
<evidence type="ECO:0000256" key="1">
    <source>
        <dbReference type="SAM" id="MobiDB-lite"/>
    </source>
</evidence>
<name>A0A1R3KR45_9ROSI</name>
<dbReference type="Proteomes" id="UP000187203">
    <property type="component" value="Unassembled WGS sequence"/>
</dbReference>
<feature type="region of interest" description="Disordered" evidence="1">
    <location>
        <begin position="1"/>
        <end position="44"/>
    </location>
</feature>
<comment type="caution">
    <text evidence="2">The sequence shown here is derived from an EMBL/GenBank/DDBJ whole genome shotgun (WGS) entry which is preliminary data.</text>
</comment>
<feature type="compositionally biased region" description="Basic and acidic residues" evidence="1">
    <location>
        <begin position="24"/>
        <end position="44"/>
    </location>
</feature>
<feature type="compositionally biased region" description="Gly residues" evidence="1">
    <location>
        <begin position="10"/>
        <end position="23"/>
    </location>
</feature>